<dbReference type="RefSeq" id="WP_007270392.1">
    <property type="nucleotide sequence ID" value="NZ_AOCK01000003.1"/>
</dbReference>
<keyword evidence="1" id="KW-1133">Transmembrane helix</keyword>
<proteinExistence type="predicted"/>
<keyword evidence="1" id="KW-0472">Membrane</keyword>
<keyword evidence="1" id="KW-0812">Transmembrane</keyword>
<dbReference type="InterPro" id="IPR009936">
    <property type="entry name" value="DUF1468"/>
</dbReference>
<dbReference type="PATRIC" id="fig|1276920.7.peg.1187"/>
<sequence>MKPVASPIKSRAELGFAALLGTVGVTVVIDAMNLHVPYQQSDGLGPKTVPYMVGALLLVCAVLLVINVLRGGSAEPDEGEDIEAGTPIDWKIVVPLGLVFIINIVFIDMLGWVISGTILFWGSVWPWAGATTSATD</sequence>
<dbReference type="AlphaFoldDB" id="M7NBN0"/>
<organism evidence="3 4">
    <name type="scientific">Paeniglutamicibacter gangotriensis Lz1y</name>
    <dbReference type="NCBI Taxonomy" id="1276920"/>
    <lineage>
        <taxon>Bacteria</taxon>
        <taxon>Bacillati</taxon>
        <taxon>Actinomycetota</taxon>
        <taxon>Actinomycetes</taxon>
        <taxon>Micrococcales</taxon>
        <taxon>Micrococcaceae</taxon>
        <taxon>Paeniglutamicibacter</taxon>
    </lineage>
</organism>
<name>M7NBN0_9MICC</name>
<reference evidence="3 4" key="1">
    <citation type="journal article" date="2013" name="Genome Announc.">
        <title>Draft Genome Sequence of Arthrobacter gangotriensis Strain Lz1yT, Isolated from a Penguin Rookery Soil Sample Collected in Antarctica, near the Indian Station Dakshin Gangotri.</title>
        <authorList>
            <person name="Shivaji S."/>
            <person name="Ara S."/>
            <person name="Bandi S."/>
            <person name="Singh A."/>
            <person name="Kumar Pinnaka A."/>
        </authorList>
    </citation>
    <scope>NUCLEOTIDE SEQUENCE [LARGE SCALE GENOMIC DNA]</scope>
    <source>
        <strain evidence="3 4">Lz1y</strain>
    </source>
</reference>
<evidence type="ECO:0000313" key="4">
    <source>
        <dbReference type="Proteomes" id="UP000012015"/>
    </source>
</evidence>
<keyword evidence="4" id="KW-1185">Reference proteome</keyword>
<feature type="transmembrane region" description="Helical" evidence="1">
    <location>
        <begin position="49"/>
        <end position="69"/>
    </location>
</feature>
<comment type="caution">
    <text evidence="3">The sequence shown here is derived from an EMBL/GenBank/DDBJ whole genome shotgun (WGS) entry which is preliminary data.</text>
</comment>
<evidence type="ECO:0000259" key="2">
    <source>
        <dbReference type="Pfam" id="PF07331"/>
    </source>
</evidence>
<feature type="domain" description="DUF1468" evidence="2">
    <location>
        <begin position="17"/>
        <end position="132"/>
    </location>
</feature>
<dbReference type="EMBL" id="AOCK01000003">
    <property type="protein sequence ID" value="EMQ99204.1"/>
    <property type="molecule type" value="Genomic_DNA"/>
</dbReference>
<evidence type="ECO:0000313" key="3">
    <source>
        <dbReference type="EMBL" id="EMQ99204.1"/>
    </source>
</evidence>
<dbReference type="Proteomes" id="UP000012015">
    <property type="component" value="Unassembled WGS sequence"/>
</dbReference>
<feature type="transmembrane region" description="Helical" evidence="1">
    <location>
        <begin position="90"/>
        <end position="114"/>
    </location>
</feature>
<accession>M7NBN0</accession>
<evidence type="ECO:0000256" key="1">
    <source>
        <dbReference type="SAM" id="Phobius"/>
    </source>
</evidence>
<dbReference type="STRING" id="1276920.ADIAG_01194"/>
<gene>
    <name evidence="3" type="ORF">ADIAG_01194</name>
</gene>
<feature type="transmembrane region" description="Helical" evidence="1">
    <location>
        <begin position="12"/>
        <end position="29"/>
    </location>
</feature>
<protein>
    <submittedName>
        <fullName evidence="3">Tripartite tricarboxylate transporter TctB family protein</fullName>
    </submittedName>
</protein>
<dbReference type="Pfam" id="PF07331">
    <property type="entry name" value="TctB"/>
    <property type="match status" value="1"/>
</dbReference>